<dbReference type="RefSeq" id="WP_009163734.1">
    <property type="nucleotide sequence ID" value="NZ_ADFP01000015.1"/>
</dbReference>
<evidence type="ECO:0000256" key="7">
    <source>
        <dbReference type="SAM" id="SignalP"/>
    </source>
</evidence>
<evidence type="ECO:0000256" key="5">
    <source>
        <dbReference type="ARBA" id="ARBA00023139"/>
    </source>
</evidence>
<evidence type="ECO:0000256" key="6">
    <source>
        <dbReference type="ARBA" id="ARBA00023288"/>
    </source>
</evidence>
<evidence type="ECO:0000313" key="9">
    <source>
        <dbReference type="Proteomes" id="UP000006462"/>
    </source>
</evidence>
<keyword evidence="6 8" id="KW-0449">Lipoprotein</keyword>
<dbReference type="Gene3D" id="3.40.190.10">
    <property type="entry name" value="Periplasmic binding protein-like II"/>
    <property type="match status" value="2"/>
</dbReference>
<proteinExistence type="inferred from homology"/>
<dbReference type="SUPFAM" id="SSF53850">
    <property type="entry name" value="Periplasmic binding protein-like II"/>
    <property type="match status" value="1"/>
</dbReference>
<dbReference type="Pfam" id="PF03180">
    <property type="entry name" value="Lipoprotein_9"/>
    <property type="match status" value="1"/>
</dbReference>
<feature type="chain" id="PRO_5046019385" evidence="7">
    <location>
        <begin position="24"/>
        <end position="269"/>
    </location>
</feature>
<keyword evidence="9" id="KW-1185">Reference proteome</keyword>
<keyword evidence="5" id="KW-0564">Palmitate</keyword>
<evidence type="ECO:0000256" key="1">
    <source>
        <dbReference type="ARBA" id="ARBA00004635"/>
    </source>
</evidence>
<organism evidence="8 9">
    <name type="scientific">Pyramidobacter piscolens W5455</name>
    <dbReference type="NCBI Taxonomy" id="352165"/>
    <lineage>
        <taxon>Bacteria</taxon>
        <taxon>Thermotogati</taxon>
        <taxon>Synergistota</taxon>
        <taxon>Synergistia</taxon>
        <taxon>Synergistales</taxon>
        <taxon>Dethiosulfovibrionaceae</taxon>
        <taxon>Pyramidobacter</taxon>
    </lineage>
</organism>
<dbReference type="PANTHER" id="PTHR30429:SF0">
    <property type="entry name" value="METHIONINE-BINDING LIPOPROTEIN METQ"/>
    <property type="match status" value="1"/>
</dbReference>
<comment type="caution">
    <text evidence="8">The sequence shown here is derived from an EMBL/GenBank/DDBJ whole genome shotgun (WGS) entry which is preliminary data.</text>
</comment>
<keyword evidence="4" id="KW-0472">Membrane</keyword>
<dbReference type="InterPro" id="IPR004872">
    <property type="entry name" value="Lipoprotein_NlpA"/>
</dbReference>
<comment type="similarity">
    <text evidence="2">Belongs to the NlpA lipoprotein family.</text>
</comment>
<feature type="signal peptide" evidence="7">
    <location>
        <begin position="1"/>
        <end position="23"/>
    </location>
</feature>
<dbReference type="GeneID" id="90985123"/>
<evidence type="ECO:0000256" key="2">
    <source>
        <dbReference type="ARBA" id="ARBA00008973"/>
    </source>
</evidence>
<protein>
    <submittedName>
        <fullName evidence="8">NLPA lipoprotein</fullName>
    </submittedName>
</protein>
<comment type="subcellular location">
    <subcellularLocation>
        <location evidence="1">Membrane</location>
        <topology evidence="1">Lipid-anchor</topology>
    </subcellularLocation>
</comment>
<keyword evidence="3 7" id="KW-0732">Signal</keyword>
<evidence type="ECO:0000313" key="8">
    <source>
        <dbReference type="EMBL" id="EFB91829.1"/>
    </source>
</evidence>
<sequence>MRKSYLALVLGLAVALMGTAAFAKSGMVVKIGGTSISHVFYEAIESKFRAKGYDCEFIMFDSNPVVLEACASGAVDIAIGQHKKYVRIFSKNNNTNLDMVKPYGMYTGIGLYSKRYKTSAEFPEGARIAVMNDAMNENIALRILEKERLIEVAKDVQLATTADILSNPKKLKIIEMDQAQTVTTLDDMAGACIFFTHMSAAKGDPSSYIARDDVMVNIPMGAITKAENLSAGWAIAFAECFRDPTVQKQISSVFPGVFEFYVSDEQVKE</sequence>
<gene>
    <name evidence="8" type="ORF">HMPREF7215_1427</name>
</gene>
<name>A0ABM9ZY01_9BACT</name>
<reference evidence="8 9" key="1">
    <citation type="submission" date="2009-12" db="EMBL/GenBank/DDBJ databases">
        <authorList>
            <person name="Shrivastava S."/>
            <person name="Madupu R."/>
            <person name="Durkin A.S."/>
            <person name="Torralba M."/>
            <person name="Methe B."/>
            <person name="Sutton G.G."/>
            <person name="Strausberg R.L."/>
            <person name="Nelson K.E."/>
        </authorList>
    </citation>
    <scope>NUCLEOTIDE SEQUENCE [LARGE SCALE GENOMIC DNA]</scope>
    <source>
        <strain evidence="8 9">W5455</strain>
    </source>
</reference>
<dbReference type="PANTHER" id="PTHR30429">
    <property type="entry name" value="D-METHIONINE-BINDING LIPOPROTEIN METQ"/>
    <property type="match status" value="1"/>
</dbReference>
<dbReference type="Proteomes" id="UP000006462">
    <property type="component" value="Unassembled WGS sequence"/>
</dbReference>
<accession>A0ABM9ZY01</accession>
<dbReference type="EMBL" id="ADFP01000015">
    <property type="protein sequence ID" value="EFB91829.1"/>
    <property type="molecule type" value="Genomic_DNA"/>
</dbReference>
<evidence type="ECO:0000256" key="4">
    <source>
        <dbReference type="ARBA" id="ARBA00023136"/>
    </source>
</evidence>
<evidence type="ECO:0000256" key="3">
    <source>
        <dbReference type="ARBA" id="ARBA00022729"/>
    </source>
</evidence>